<dbReference type="GO" id="GO:0016877">
    <property type="term" value="F:ligase activity, forming carbon-sulfur bonds"/>
    <property type="evidence" value="ECO:0007669"/>
    <property type="project" value="UniProtKB-ARBA"/>
</dbReference>
<reference evidence="7 8" key="1">
    <citation type="submission" date="2017-12" db="EMBL/GenBank/DDBJ databases">
        <title>High-resolution comparative analysis of great ape genomes.</title>
        <authorList>
            <person name="Pollen A."/>
            <person name="Hastie A."/>
            <person name="Hormozdiari F."/>
            <person name="Dougherty M."/>
            <person name="Liu R."/>
            <person name="Chaisson M."/>
            <person name="Hoppe E."/>
            <person name="Hill C."/>
            <person name="Pang A."/>
            <person name="Hillier L."/>
            <person name="Baker C."/>
            <person name="Armstrong J."/>
            <person name="Shendure J."/>
            <person name="Paten B."/>
            <person name="Wilson R."/>
            <person name="Chao H."/>
            <person name="Schneider V."/>
            <person name="Ventura M."/>
            <person name="Kronenberg Z."/>
            <person name="Murali S."/>
            <person name="Gordon D."/>
            <person name="Cantsilieris S."/>
            <person name="Munson K."/>
            <person name="Nelson B."/>
            <person name="Raja A."/>
            <person name="Underwood J."/>
            <person name="Diekhans M."/>
            <person name="Fiddes I."/>
            <person name="Haussler D."/>
            <person name="Eichler E."/>
        </authorList>
    </citation>
    <scope>NUCLEOTIDE SEQUENCE [LARGE SCALE GENOMIC DNA]</scope>
    <source>
        <strain evidence="7">Yerkes chimp pedigree #C0471</strain>
    </source>
</reference>
<evidence type="ECO:0000313" key="7">
    <source>
        <dbReference type="EMBL" id="PNI82241.1"/>
    </source>
</evidence>
<keyword evidence="4" id="KW-0443">Lipid metabolism</keyword>
<dbReference type="EMBL" id="NBAG03000216">
    <property type="protein sequence ID" value="PNI82241.1"/>
    <property type="molecule type" value="Genomic_DNA"/>
</dbReference>
<sequence length="141" mass="15749">MLGRFQPFSLVRSFRLGFGACCYPNQKCATQTIRPPDSRCLVQAVSQNFNFAKDVLDQWSQLEKDGLRGPYPALWKVSAKGEEDKWSFERMTQLSEKAASILSDTCALSHGDRLMIILPPTPEAYWICLACESPLCLGAPS</sequence>
<dbReference type="GO" id="GO:0006631">
    <property type="term" value="P:fatty acid metabolic process"/>
    <property type="evidence" value="ECO:0007669"/>
    <property type="project" value="UniProtKB-KW"/>
</dbReference>
<dbReference type="GO" id="GO:0005524">
    <property type="term" value="F:ATP binding"/>
    <property type="evidence" value="ECO:0007669"/>
    <property type="project" value="UniProtKB-KW"/>
</dbReference>
<evidence type="ECO:0000256" key="1">
    <source>
        <dbReference type="ARBA" id="ARBA00006432"/>
    </source>
</evidence>
<dbReference type="PANTHER" id="PTHR43605:SF1">
    <property type="entry name" value="ACYL-COENZYME A SYNTHETASE ACSM6, MITOCHONDRIAL"/>
    <property type="match status" value="1"/>
</dbReference>
<evidence type="ECO:0000256" key="3">
    <source>
        <dbReference type="ARBA" id="ARBA00022741"/>
    </source>
</evidence>
<dbReference type="Gene3D" id="3.40.50.12780">
    <property type="entry name" value="N-terminal domain of ligase-like"/>
    <property type="match status" value="1"/>
</dbReference>
<evidence type="ECO:0000256" key="2">
    <source>
        <dbReference type="ARBA" id="ARBA00022598"/>
    </source>
</evidence>
<dbReference type="InterPro" id="IPR051087">
    <property type="entry name" value="Mitochondrial_ACSM"/>
</dbReference>
<keyword evidence="6" id="KW-0460">Magnesium</keyword>
<proteinExistence type="inferred from homology"/>
<evidence type="ECO:0000313" key="8">
    <source>
        <dbReference type="Proteomes" id="UP000236370"/>
    </source>
</evidence>
<dbReference type="SUPFAM" id="SSF56801">
    <property type="entry name" value="Acetyl-CoA synthetase-like"/>
    <property type="match status" value="1"/>
</dbReference>
<keyword evidence="5" id="KW-0067">ATP-binding</keyword>
<name>A0A2J8PDZ8_PANTR</name>
<dbReference type="PANTHER" id="PTHR43605">
    <property type="entry name" value="ACYL-COENZYME A SYNTHETASE"/>
    <property type="match status" value="1"/>
</dbReference>
<protein>
    <submittedName>
        <fullName evidence="7">ACSM6 isoform 3</fullName>
    </submittedName>
</protein>
<keyword evidence="3" id="KW-0547">Nucleotide-binding</keyword>
<dbReference type="AlphaFoldDB" id="A0A2J8PDZ8"/>
<dbReference type="Proteomes" id="UP000236370">
    <property type="component" value="Unassembled WGS sequence"/>
</dbReference>
<accession>A0A2J8PDZ8</accession>
<comment type="similarity">
    <text evidence="1">Belongs to the ATP-dependent AMP-binding enzyme family.</text>
</comment>
<organism evidence="7 8">
    <name type="scientific">Pan troglodytes</name>
    <name type="common">Chimpanzee</name>
    <dbReference type="NCBI Taxonomy" id="9598"/>
    <lineage>
        <taxon>Eukaryota</taxon>
        <taxon>Metazoa</taxon>
        <taxon>Chordata</taxon>
        <taxon>Craniata</taxon>
        <taxon>Vertebrata</taxon>
        <taxon>Euteleostomi</taxon>
        <taxon>Mammalia</taxon>
        <taxon>Eutheria</taxon>
        <taxon>Euarchontoglires</taxon>
        <taxon>Primates</taxon>
        <taxon>Haplorrhini</taxon>
        <taxon>Catarrhini</taxon>
        <taxon>Hominidae</taxon>
        <taxon>Pan</taxon>
    </lineage>
</organism>
<keyword evidence="4" id="KW-0276">Fatty acid metabolism</keyword>
<gene>
    <name evidence="7" type="ORF">CK820_G0004246</name>
</gene>
<comment type="caution">
    <text evidence="7">The sequence shown here is derived from an EMBL/GenBank/DDBJ whole genome shotgun (WGS) entry which is preliminary data.</text>
</comment>
<dbReference type="InterPro" id="IPR042099">
    <property type="entry name" value="ANL_N_sf"/>
</dbReference>
<evidence type="ECO:0000256" key="4">
    <source>
        <dbReference type="ARBA" id="ARBA00022832"/>
    </source>
</evidence>
<evidence type="ECO:0000256" key="5">
    <source>
        <dbReference type="ARBA" id="ARBA00022840"/>
    </source>
</evidence>
<keyword evidence="2" id="KW-0436">Ligase</keyword>
<evidence type="ECO:0000256" key="6">
    <source>
        <dbReference type="ARBA" id="ARBA00022842"/>
    </source>
</evidence>